<organism evidence="1 2">
    <name type="scientific">Thermosipho africanus (strain TCF52B)</name>
    <dbReference type="NCBI Taxonomy" id="484019"/>
    <lineage>
        <taxon>Bacteria</taxon>
        <taxon>Thermotogati</taxon>
        <taxon>Thermotogota</taxon>
        <taxon>Thermotogae</taxon>
        <taxon>Thermotogales</taxon>
        <taxon>Fervidobacteriaceae</taxon>
        <taxon>Thermosipho</taxon>
    </lineage>
</organism>
<evidence type="ECO:0000313" key="2">
    <source>
        <dbReference type="Proteomes" id="UP000002453"/>
    </source>
</evidence>
<name>B7IFH4_THEAB</name>
<dbReference type="eggNOG" id="COG1100">
    <property type="taxonomic scope" value="Bacteria"/>
</dbReference>
<protein>
    <recommendedName>
        <fullName evidence="3">Cobalamin biosynthesis protein CobQ</fullName>
    </recommendedName>
</protein>
<dbReference type="KEGG" id="taf:THA_338"/>
<dbReference type="SUPFAM" id="SSF52540">
    <property type="entry name" value="P-loop containing nucleoside triphosphate hydrolases"/>
    <property type="match status" value="1"/>
</dbReference>
<gene>
    <name evidence="1" type="ordered locus">THA_338</name>
</gene>
<dbReference type="AlphaFoldDB" id="B7IFH4"/>
<dbReference type="OrthoDB" id="9779501at2"/>
<reference evidence="1 2" key="1">
    <citation type="journal article" date="2009" name="J. Bacteriol.">
        <title>The genome of Thermosipho africanus TCF52B: lateral genetic connections to the Firmicutes and Archaea.</title>
        <authorList>
            <person name="Nesboe C.L."/>
            <person name="Bapteste E."/>
            <person name="Curtis B."/>
            <person name="Dahle H."/>
            <person name="Lopez P."/>
            <person name="Macleod D."/>
            <person name="Dlutek M."/>
            <person name="Bowman S."/>
            <person name="Zhaxybayeva O."/>
            <person name="Birkeland N.-K."/>
            <person name="Doolittle W.F."/>
        </authorList>
    </citation>
    <scope>NUCLEOTIDE SEQUENCE [LARGE SCALE GENOMIC DNA]</scope>
    <source>
        <strain evidence="1 2">TCF52B</strain>
    </source>
</reference>
<dbReference type="RefSeq" id="WP_012579509.1">
    <property type="nucleotide sequence ID" value="NC_011653.1"/>
</dbReference>
<dbReference type="Proteomes" id="UP000002453">
    <property type="component" value="Chromosome"/>
</dbReference>
<evidence type="ECO:0000313" key="1">
    <source>
        <dbReference type="EMBL" id="ACJ74838.1"/>
    </source>
</evidence>
<proteinExistence type="predicted"/>
<dbReference type="Gene3D" id="3.40.50.300">
    <property type="entry name" value="P-loop containing nucleotide triphosphate hydrolases"/>
    <property type="match status" value="1"/>
</dbReference>
<keyword evidence="2" id="KW-1185">Reference proteome</keyword>
<dbReference type="InterPro" id="IPR027417">
    <property type="entry name" value="P-loop_NTPase"/>
</dbReference>
<accession>B7IFH4</accession>
<dbReference type="EMBL" id="CP001185">
    <property type="protein sequence ID" value="ACJ74838.1"/>
    <property type="molecule type" value="Genomic_DNA"/>
</dbReference>
<dbReference type="STRING" id="484019.THA_338"/>
<sequence>MAKNFVFVGLFGSGKTEVAINYALMLKNEHENVAIADVDIISPYFRTRDAIDELEAEGIKVVTPPGALKHADLPIVTGAVAGYLNNPQYKTVLDVGGEENGIVVVGYLKPHLKDTEIYMVVNTRRPFTSTVDGIVKTYKQLTEVAKIKIDYLINNSNLSSETTKEVILEGERILKEASQVLEVPVKYTVIPDFLEDFETEFPKFRLKRFMKMDF</sequence>
<evidence type="ECO:0008006" key="3">
    <source>
        <dbReference type="Google" id="ProtNLM"/>
    </source>
</evidence>
<dbReference type="HOGENOM" id="CLU_084710_0_0_0"/>